<protein>
    <submittedName>
        <fullName evidence="2">Uncharacterized protein</fullName>
    </submittedName>
</protein>
<keyword evidence="1" id="KW-0472">Membrane</keyword>
<gene>
    <name evidence="2" type="ORF">EV141_2364</name>
</gene>
<organism evidence="2 3">
    <name type="scientific">Microcella putealis</name>
    <dbReference type="NCBI Taxonomy" id="337005"/>
    <lineage>
        <taxon>Bacteria</taxon>
        <taxon>Bacillati</taxon>
        <taxon>Actinomycetota</taxon>
        <taxon>Actinomycetes</taxon>
        <taxon>Micrococcales</taxon>
        <taxon>Microbacteriaceae</taxon>
        <taxon>Microcella</taxon>
    </lineage>
</organism>
<feature type="transmembrane region" description="Helical" evidence="1">
    <location>
        <begin position="114"/>
        <end position="136"/>
    </location>
</feature>
<reference evidence="2 3" key="1">
    <citation type="journal article" date="2015" name="Stand. Genomic Sci.">
        <title>Genomic Encyclopedia of Bacterial and Archaeal Type Strains, Phase III: the genomes of soil and plant-associated and newly described type strains.</title>
        <authorList>
            <person name="Whitman W.B."/>
            <person name="Woyke T."/>
            <person name="Klenk H.P."/>
            <person name="Zhou Y."/>
            <person name="Lilburn T.G."/>
            <person name="Beck B.J."/>
            <person name="De Vos P."/>
            <person name="Vandamme P."/>
            <person name="Eisen J.A."/>
            <person name="Garrity G."/>
            <person name="Hugenholtz P."/>
            <person name="Kyrpides N.C."/>
        </authorList>
    </citation>
    <scope>NUCLEOTIDE SEQUENCE [LARGE SCALE GENOMIC DNA]</scope>
    <source>
        <strain evidence="2 3">CV2</strain>
    </source>
</reference>
<proteinExistence type="predicted"/>
<keyword evidence="3" id="KW-1185">Reference proteome</keyword>
<keyword evidence="1" id="KW-0812">Transmembrane</keyword>
<evidence type="ECO:0000313" key="2">
    <source>
        <dbReference type="EMBL" id="RZS54367.1"/>
    </source>
</evidence>
<keyword evidence="1" id="KW-1133">Transmembrane helix</keyword>
<evidence type="ECO:0000313" key="3">
    <source>
        <dbReference type="Proteomes" id="UP000293519"/>
    </source>
</evidence>
<feature type="transmembrane region" description="Helical" evidence="1">
    <location>
        <begin position="157"/>
        <end position="176"/>
    </location>
</feature>
<comment type="caution">
    <text evidence="2">The sequence shown here is derived from an EMBL/GenBank/DDBJ whole genome shotgun (WGS) entry which is preliminary data.</text>
</comment>
<feature type="transmembrane region" description="Helical" evidence="1">
    <location>
        <begin position="55"/>
        <end position="77"/>
    </location>
</feature>
<evidence type="ECO:0000256" key="1">
    <source>
        <dbReference type="SAM" id="Phobius"/>
    </source>
</evidence>
<feature type="transmembrane region" description="Helical" evidence="1">
    <location>
        <begin position="21"/>
        <end position="43"/>
    </location>
</feature>
<accession>A0A4Q7LKP0</accession>
<dbReference type="EMBL" id="SGWW01000005">
    <property type="protein sequence ID" value="RZS54367.1"/>
    <property type="molecule type" value="Genomic_DNA"/>
</dbReference>
<feature type="transmembrane region" description="Helical" evidence="1">
    <location>
        <begin position="196"/>
        <end position="215"/>
    </location>
</feature>
<dbReference type="RefSeq" id="WP_241969243.1">
    <property type="nucleotide sequence ID" value="NZ_SGWW01000005.1"/>
</dbReference>
<feature type="transmembrane region" description="Helical" evidence="1">
    <location>
        <begin position="89"/>
        <end position="108"/>
    </location>
</feature>
<dbReference type="Proteomes" id="UP000293519">
    <property type="component" value="Unassembled WGS sequence"/>
</dbReference>
<sequence>MTFVRGGAPQRPVRTMSSGQVTRTLLLVTLIAMAVGALSYQLGAADTSFDRPGELVLLFVDIAPVLWFAAAPVILTALRFQALDARLRWIALVAVIAATVGVAVRLLALDDGLAAALIDPFTLGMPVWVGVAVLFIRARARRFARGTDESITAIGMGLGFFAAAVGVALGGLRLVLVGPLAAPGVLIAPIDTLPTTTFLTAASLAMVAGIFWLVVRTRGPRTP</sequence>
<dbReference type="AlphaFoldDB" id="A0A4Q7LKP0"/>
<name>A0A4Q7LKP0_9MICO</name>